<evidence type="ECO:0000259" key="12">
    <source>
        <dbReference type="SMART" id="SM00813"/>
    </source>
</evidence>
<dbReference type="FunFam" id="2.60.120.260:FF:000063">
    <property type="entry name" value="Putative alpha-L-arabinofuranosidase family protein"/>
    <property type="match status" value="1"/>
</dbReference>
<evidence type="ECO:0000256" key="3">
    <source>
        <dbReference type="ARBA" id="ARBA00007186"/>
    </source>
</evidence>
<evidence type="ECO:0000256" key="1">
    <source>
        <dbReference type="ARBA" id="ARBA00001462"/>
    </source>
</evidence>
<dbReference type="Gramene" id="rna42224">
    <property type="protein sequence ID" value="RHN47604.1"/>
    <property type="gene ID" value="gene42224"/>
</dbReference>
<keyword evidence="7 11" id="KW-0732">Signal</keyword>
<dbReference type="AlphaFoldDB" id="A0A396H7A4"/>
<comment type="catalytic activity">
    <reaction evidence="1">
        <text>Hydrolysis of terminal non-reducing alpha-L-arabinofuranoside residues in alpha-L-arabinosides.</text>
        <dbReference type="EC" id="3.2.1.55"/>
    </reaction>
</comment>
<feature type="chain" id="PRO_5017239466" description="non-reducing end alpha-L-arabinofuranosidase" evidence="11">
    <location>
        <begin position="35"/>
        <end position="662"/>
    </location>
</feature>
<dbReference type="InterPro" id="IPR051563">
    <property type="entry name" value="Glycosyl_Hydrolase_51"/>
</dbReference>
<feature type="domain" description="Alpha-L-arabinofuranosidase C-terminal" evidence="12">
    <location>
        <begin position="468"/>
        <end position="654"/>
    </location>
</feature>
<proteinExistence type="inferred from homology"/>
<evidence type="ECO:0000256" key="8">
    <source>
        <dbReference type="ARBA" id="ARBA00022801"/>
    </source>
</evidence>
<accession>A0A396H7A4</accession>
<dbReference type="InterPro" id="IPR055235">
    <property type="entry name" value="ASD1_cat"/>
</dbReference>
<dbReference type="EC" id="3.2.1.55" evidence="4"/>
<protein>
    <recommendedName>
        <fullName evidence="4">non-reducing end alpha-L-arabinofuranosidase</fullName>
        <ecNumber evidence="4">3.2.1.55</ecNumber>
    </recommendedName>
    <alternativeName>
        <fullName evidence="10">Beta-D-xylosidase</fullName>
    </alternativeName>
</protein>
<comment type="similarity">
    <text evidence="3">Belongs to the glycosyl hydrolase 51 family.</text>
</comment>
<sequence>MIAQNILATMSFSHMFTAFLFSLIVCLVISECHADVNANASHISKLVIDARTRRPIPDTFFGAFFEEINHAGAGGLWAELVDNRGFEAGGSNVSSNINPWIIIGDNSSSIIVSTDRSSCFECNKVALRSDVLCQGQSCPLGGVGISNPGFWGMNIEQGKKYKVVFYVRSLGPINLQVSFIGSDDGVKLASTNISAFGVNVTKWSRMETILEANGTNHNSSLQITTSNRGVVWLDQVSAMPLDTYKGHGFRSDLYQMAADLKPKTFRFPGGCYVEGDYLRNAFRWKDTVGPWEERPGHFNDIWNYWTDDGFGYFEGLQLSEDLGAFPVWVFNSGISHHDEVNTSDISPFVQEALDGIEFARGSSTSQWGSLRASMGHPEPFDLRFVAIGNEDCHKYNYLGNYLKFYEAIKHDYPDIQIISNCDGSIHQLDHPADLYDFYVIIYTDSKDMFSDYTKFDNAPRSGPKAFVSEYAVWKEDAGAGSLYAAVAEAAFLIGLEKNSDIVSMVAYAPLFLNTNDRKWIPDAIVFNSYQNYGTPSYWLQQLFIESSGATLLNSTLQNSSSSIVASAIEYKNSQDGKNYLRVKVVNFGNATENFMISINGLNSIVQSSNSSMVVLTSSNRMDENSFSEPNKIVPQRTALGNASNDMDVRLPPYSVTSFDLSI</sequence>
<organism evidence="13">
    <name type="scientific">Medicago truncatula</name>
    <name type="common">Barrel medic</name>
    <name type="synonym">Medicago tribuloides</name>
    <dbReference type="NCBI Taxonomy" id="3880"/>
    <lineage>
        <taxon>Eukaryota</taxon>
        <taxon>Viridiplantae</taxon>
        <taxon>Streptophyta</taxon>
        <taxon>Embryophyta</taxon>
        <taxon>Tracheophyta</taxon>
        <taxon>Spermatophyta</taxon>
        <taxon>Magnoliopsida</taxon>
        <taxon>eudicotyledons</taxon>
        <taxon>Gunneridae</taxon>
        <taxon>Pentapetalae</taxon>
        <taxon>rosids</taxon>
        <taxon>fabids</taxon>
        <taxon>Fabales</taxon>
        <taxon>Fabaceae</taxon>
        <taxon>Papilionoideae</taxon>
        <taxon>50 kb inversion clade</taxon>
        <taxon>NPAAA clade</taxon>
        <taxon>Hologalegina</taxon>
        <taxon>IRL clade</taxon>
        <taxon>Trifolieae</taxon>
        <taxon>Medicago</taxon>
    </lineage>
</organism>
<evidence type="ECO:0000256" key="5">
    <source>
        <dbReference type="ARBA" id="ARBA00022525"/>
    </source>
</evidence>
<comment type="subcellular location">
    <subcellularLocation>
        <location evidence="2">Secreted</location>
        <location evidence="2">Extracellular space</location>
        <location evidence="2">Extracellular matrix</location>
    </subcellularLocation>
</comment>
<dbReference type="GO" id="GO:0046373">
    <property type="term" value="P:L-arabinose metabolic process"/>
    <property type="evidence" value="ECO:0007669"/>
    <property type="project" value="InterPro"/>
</dbReference>
<dbReference type="FunFam" id="3.20.20.80:FF:000025">
    <property type="entry name" value="Alpha-L-arabinofuranosidase 1"/>
    <property type="match status" value="1"/>
</dbReference>
<dbReference type="Pfam" id="PF22848">
    <property type="entry name" value="ASD1_dom"/>
    <property type="match status" value="1"/>
</dbReference>
<evidence type="ECO:0000313" key="13">
    <source>
        <dbReference type="EMBL" id="RHN47604.1"/>
    </source>
</evidence>
<dbReference type="Gene3D" id="2.60.40.1180">
    <property type="entry name" value="Golgi alpha-mannosidase II"/>
    <property type="match status" value="1"/>
</dbReference>
<dbReference type="Proteomes" id="UP000265566">
    <property type="component" value="Chromosome 7"/>
</dbReference>
<dbReference type="GO" id="GO:0046556">
    <property type="term" value="F:alpha-L-arabinofuranosidase activity"/>
    <property type="evidence" value="ECO:0007669"/>
    <property type="project" value="UniProtKB-EC"/>
</dbReference>
<dbReference type="Gene3D" id="2.60.120.260">
    <property type="entry name" value="Galactose-binding domain-like"/>
    <property type="match status" value="1"/>
</dbReference>
<name>A0A396H7A4_MEDTR</name>
<comment type="caution">
    <text evidence="13">The sequence shown here is derived from an EMBL/GenBank/DDBJ whole genome shotgun (WGS) entry which is preliminary data.</text>
</comment>
<dbReference type="InterPro" id="IPR013780">
    <property type="entry name" value="Glyco_hydro_b"/>
</dbReference>
<dbReference type="InterPro" id="IPR010720">
    <property type="entry name" value="Alpha-L-AF_C"/>
</dbReference>
<evidence type="ECO:0000256" key="9">
    <source>
        <dbReference type="ARBA" id="ARBA00023180"/>
    </source>
</evidence>
<evidence type="ECO:0000256" key="2">
    <source>
        <dbReference type="ARBA" id="ARBA00004498"/>
    </source>
</evidence>
<dbReference type="EMBL" id="PSQE01000007">
    <property type="protein sequence ID" value="RHN47604.1"/>
    <property type="molecule type" value="Genomic_DNA"/>
</dbReference>
<keyword evidence="6" id="KW-0272">Extracellular matrix</keyword>
<keyword evidence="5" id="KW-0964">Secreted</keyword>
<dbReference type="FunFam" id="2.60.40.1180:FF:000011">
    <property type="entry name" value="Alpha-L-arabinofuranosidase 1"/>
    <property type="match status" value="1"/>
</dbReference>
<dbReference type="PANTHER" id="PTHR31776:SF18">
    <property type="entry name" value="NON-REDUCING END ALPHA-L-ARABINOFURANOSIDASE"/>
    <property type="match status" value="1"/>
</dbReference>
<keyword evidence="8 13" id="KW-0378">Hydrolase</keyword>
<reference evidence="13" key="1">
    <citation type="journal article" date="2018" name="Nat. Plants">
        <title>Whole-genome landscape of Medicago truncatula symbiotic genes.</title>
        <authorList>
            <person name="Pecrix Y."/>
            <person name="Gamas P."/>
            <person name="Carrere S."/>
        </authorList>
    </citation>
    <scope>NUCLEOTIDE SEQUENCE</scope>
    <source>
        <tissue evidence="13">Leaves</tissue>
    </source>
</reference>
<dbReference type="Pfam" id="PF06964">
    <property type="entry name" value="Alpha-L-AF_C"/>
    <property type="match status" value="1"/>
</dbReference>
<dbReference type="SMART" id="SM00813">
    <property type="entry name" value="Alpha-L-AF_C"/>
    <property type="match status" value="1"/>
</dbReference>
<dbReference type="PANTHER" id="PTHR31776">
    <property type="entry name" value="ALPHA-L-ARABINOFURANOSIDASE 1"/>
    <property type="match status" value="1"/>
</dbReference>
<evidence type="ECO:0000256" key="4">
    <source>
        <dbReference type="ARBA" id="ARBA00012670"/>
    </source>
</evidence>
<evidence type="ECO:0000256" key="6">
    <source>
        <dbReference type="ARBA" id="ARBA00022530"/>
    </source>
</evidence>
<dbReference type="InterPro" id="IPR017853">
    <property type="entry name" value="GH"/>
</dbReference>
<evidence type="ECO:0000256" key="10">
    <source>
        <dbReference type="ARBA" id="ARBA00082101"/>
    </source>
</evidence>
<gene>
    <name evidence="13" type="ORF">MtrunA17_Chr7g0254791</name>
</gene>
<feature type="signal peptide" evidence="11">
    <location>
        <begin position="1"/>
        <end position="34"/>
    </location>
</feature>
<dbReference type="SUPFAM" id="SSF51445">
    <property type="entry name" value="(Trans)glycosidases"/>
    <property type="match status" value="1"/>
</dbReference>
<dbReference type="Gene3D" id="3.20.20.80">
    <property type="entry name" value="Glycosidases"/>
    <property type="match status" value="1"/>
</dbReference>
<keyword evidence="9" id="KW-0325">Glycoprotein</keyword>
<keyword evidence="13" id="KW-0326">Glycosidase</keyword>
<evidence type="ECO:0000256" key="7">
    <source>
        <dbReference type="ARBA" id="ARBA00022729"/>
    </source>
</evidence>
<evidence type="ECO:0000256" key="11">
    <source>
        <dbReference type="SAM" id="SignalP"/>
    </source>
</evidence>